<dbReference type="InParanoid" id="A0A2H3CS32"/>
<reference evidence="2" key="1">
    <citation type="journal article" date="2017" name="Nat. Ecol. Evol.">
        <title>Genome expansion and lineage-specific genetic innovations in the forest pathogenic fungi Armillaria.</title>
        <authorList>
            <person name="Sipos G."/>
            <person name="Prasanna A.N."/>
            <person name="Walter M.C."/>
            <person name="O'Connor E."/>
            <person name="Balint B."/>
            <person name="Krizsan K."/>
            <person name="Kiss B."/>
            <person name="Hess J."/>
            <person name="Varga T."/>
            <person name="Slot J."/>
            <person name="Riley R."/>
            <person name="Boka B."/>
            <person name="Rigling D."/>
            <person name="Barry K."/>
            <person name="Lee J."/>
            <person name="Mihaltcheva S."/>
            <person name="LaButti K."/>
            <person name="Lipzen A."/>
            <person name="Waldron R."/>
            <person name="Moloney N.M."/>
            <person name="Sperisen C."/>
            <person name="Kredics L."/>
            <person name="Vagvoelgyi C."/>
            <person name="Patrignani A."/>
            <person name="Fitzpatrick D."/>
            <person name="Nagy I."/>
            <person name="Doyle S."/>
            <person name="Anderson J.B."/>
            <person name="Grigoriev I.V."/>
            <person name="Gueldener U."/>
            <person name="Muensterkoetter M."/>
            <person name="Nagy L.G."/>
        </authorList>
    </citation>
    <scope>NUCLEOTIDE SEQUENCE [LARGE SCALE GENOMIC DNA]</scope>
    <source>
        <strain evidence="2">Ar21-2</strain>
    </source>
</reference>
<gene>
    <name evidence="1" type="ORF">ARMGADRAFT_1069385</name>
</gene>
<organism evidence="1 2">
    <name type="scientific">Armillaria gallica</name>
    <name type="common">Bulbous honey fungus</name>
    <name type="synonym">Armillaria bulbosa</name>
    <dbReference type="NCBI Taxonomy" id="47427"/>
    <lineage>
        <taxon>Eukaryota</taxon>
        <taxon>Fungi</taxon>
        <taxon>Dikarya</taxon>
        <taxon>Basidiomycota</taxon>
        <taxon>Agaricomycotina</taxon>
        <taxon>Agaricomycetes</taxon>
        <taxon>Agaricomycetidae</taxon>
        <taxon>Agaricales</taxon>
        <taxon>Marasmiineae</taxon>
        <taxon>Physalacriaceae</taxon>
        <taxon>Armillaria</taxon>
    </lineage>
</organism>
<protein>
    <submittedName>
        <fullName evidence="1">Uncharacterized protein</fullName>
    </submittedName>
</protein>
<name>A0A2H3CS32_ARMGA</name>
<accession>A0A2H3CS32</accession>
<keyword evidence="2" id="KW-1185">Reference proteome</keyword>
<evidence type="ECO:0000313" key="1">
    <source>
        <dbReference type="EMBL" id="PBK79547.1"/>
    </source>
</evidence>
<dbReference type="Proteomes" id="UP000217790">
    <property type="component" value="Unassembled WGS sequence"/>
</dbReference>
<evidence type="ECO:0000313" key="2">
    <source>
        <dbReference type="Proteomes" id="UP000217790"/>
    </source>
</evidence>
<proteinExistence type="predicted"/>
<sequence>MAAKEGGLGVVVICVSRRKLFGIILGDGRTVGHYSVSHDPELVYRYWTQMEGLAVWSDKVCPALHRGAADRQKRMRYSGHELQRTRDVMCQKGYNARLIYQHLSVYKVPLPPDFTASDSIFEMTWAVWLSANRRDGQASVTSKYSDDLQVGEQVMSDERYYELEKGGD</sequence>
<dbReference type="AlphaFoldDB" id="A0A2H3CS32"/>
<dbReference type="EMBL" id="KZ293771">
    <property type="protein sequence ID" value="PBK79547.1"/>
    <property type="molecule type" value="Genomic_DNA"/>
</dbReference>